<dbReference type="Pfam" id="PF01381">
    <property type="entry name" value="HTH_3"/>
    <property type="match status" value="1"/>
</dbReference>
<accession>A0A7G9B4Z9</accession>
<dbReference type="PROSITE" id="PS50943">
    <property type="entry name" value="HTH_CROC1"/>
    <property type="match status" value="1"/>
</dbReference>
<protein>
    <submittedName>
        <fullName evidence="3">Helix-turn-helix transcriptional regulator</fullName>
    </submittedName>
</protein>
<reference evidence="3 4" key="1">
    <citation type="submission" date="2020-08" db="EMBL/GenBank/DDBJ databases">
        <authorList>
            <person name="Liu C."/>
            <person name="Sun Q."/>
        </authorList>
    </citation>
    <scope>NUCLEOTIDE SEQUENCE [LARGE SCALE GENOMIC DNA]</scope>
    <source>
        <strain evidence="3 4">NSJ-62</strain>
    </source>
</reference>
<name>A0A7G9B4Z9_9FIRM</name>
<dbReference type="GO" id="GO:0003677">
    <property type="term" value="F:DNA binding"/>
    <property type="evidence" value="ECO:0007669"/>
    <property type="project" value="UniProtKB-KW"/>
</dbReference>
<gene>
    <name evidence="3" type="ORF">H8790_00820</name>
</gene>
<dbReference type="PANTHER" id="PTHR46558">
    <property type="entry name" value="TRACRIPTIONAL REGULATORY PROTEIN-RELATED-RELATED"/>
    <property type="match status" value="1"/>
</dbReference>
<sequence>MQILAQRLKELREGRRLYQKEMAELLGLSLRGYQSYETDQSEPKLKTLIALADYFDVSIDYLVGRTDGKCTGKSKKESNL</sequence>
<dbReference type="Gene3D" id="1.10.260.40">
    <property type="entry name" value="lambda repressor-like DNA-binding domains"/>
    <property type="match status" value="1"/>
</dbReference>
<keyword evidence="1" id="KW-0238">DNA-binding</keyword>
<evidence type="ECO:0000313" key="4">
    <source>
        <dbReference type="Proteomes" id="UP000515960"/>
    </source>
</evidence>
<organism evidence="3 4">
    <name type="scientific">Oscillibacter hominis</name>
    <dbReference type="NCBI Taxonomy" id="2763056"/>
    <lineage>
        <taxon>Bacteria</taxon>
        <taxon>Bacillati</taxon>
        <taxon>Bacillota</taxon>
        <taxon>Clostridia</taxon>
        <taxon>Eubacteriales</taxon>
        <taxon>Oscillospiraceae</taxon>
        <taxon>Oscillibacter</taxon>
    </lineage>
</organism>
<dbReference type="AlphaFoldDB" id="A0A7G9B4Z9"/>
<dbReference type="KEGG" id="ohi:H8790_00820"/>
<dbReference type="PANTHER" id="PTHR46558:SF11">
    <property type="entry name" value="HTH-TYPE TRANSCRIPTIONAL REGULATOR XRE"/>
    <property type="match status" value="1"/>
</dbReference>
<evidence type="ECO:0000259" key="2">
    <source>
        <dbReference type="PROSITE" id="PS50943"/>
    </source>
</evidence>
<dbReference type="InterPro" id="IPR010982">
    <property type="entry name" value="Lambda_DNA-bd_dom_sf"/>
</dbReference>
<dbReference type="EMBL" id="CP060490">
    <property type="protein sequence ID" value="QNL44630.1"/>
    <property type="molecule type" value="Genomic_DNA"/>
</dbReference>
<feature type="domain" description="HTH cro/C1-type" evidence="2">
    <location>
        <begin position="8"/>
        <end position="62"/>
    </location>
</feature>
<dbReference type="InterPro" id="IPR001387">
    <property type="entry name" value="Cro/C1-type_HTH"/>
</dbReference>
<evidence type="ECO:0000256" key="1">
    <source>
        <dbReference type="ARBA" id="ARBA00023125"/>
    </source>
</evidence>
<dbReference type="RefSeq" id="WP_187333216.1">
    <property type="nucleotide sequence ID" value="NZ_CP060490.1"/>
</dbReference>
<dbReference type="CDD" id="cd00093">
    <property type="entry name" value="HTH_XRE"/>
    <property type="match status" value="1"/>
</dbReference>
<evidence type="ECO:0000313" key="3">
    <source>
        <dbReference type="EMBL" id="QNL44630.1"/>
    </source>
</evidence>
<keyword evidence="4" id="KW-1185">Reference proteome</keyword>
<proteinExistence type="predicted"/>
<dbReference type="SUPFAM" id="SSF47413">
    <property type="entry name" value="lambda repressor-like DNA-binding domains"/>
    <property type="match status" value="1"/>
</dbReference>
<dbReference type="SMART" id="SM00530">
    <property type="entry name" value="HTH_XRE"/>
    <property type="match status" value="1"/>
</dbReference>
<dbReference type="Proteomes" id="UP000515960">
    <property type="component" value="Chromosome"/>
</dbReference>